<dbReference type="Ensembl" id="ENSCPBT00000030302.1">
    <property type="protein sequence ID" value="ENSCPBP00000025737.1"/>
    <property type="gene ID" value="ENSCPBG00000018271.1"/>
</dbReference>
<accession>A0A8C3I098</accession>
<keyword evidence="2" id="KW-1185">Reference proteome</keyword>
<reference evidence="1" key="1">
    <citation type="journal article" date="2015" name="Genome Biol. Evol.">
        <title>Physical Mapping and Refinement of the Painted Turtle Genome (Chrysemys picta) Inform Amniote Genome Evolution and Challenge Turtle-Bird Chromosomal Conservation.</title>
        <authorList>
            <person name="Badenhorst D."/>
            <person name="Hillier L.W."/>
            <person name="Literman R."/>
            <person name="Montiel E.E."/>
            <person name="Radhakrishnan S."/>
            <person name="Shen Y."/>
            <person name="Minx P."/>
            <person name="Janes D.E."/>
            <person name="Warren W.C."/>
            <person name="Edwards S.V."/>
            <person name="Valenzuela N."/>
        </authorList>
    </citation>
    <scope>NUCLEOTIDE SEQUENCE [LARGE SCALE GENOMIC DNA]</scope>
</reference>
<evidence type="ECO:0000313" key="1">
    <source>
        <dbReference type="Ensembl" id="ENSCPBP00000025737.1"/>
    </source>
</evidence>
<dbReference type="GeneTree" id="ENSGT00960000188223"/>
<reference evidence="1" key="2">
    <citation type="submission" date="2025-08" db="UniProtKB">
        <authorList>
            <consortium name="Ensembl"/>
        </authorList>
    </citation>
    <scope>IDENTIFICATION</scope>
</reference>
<reference evidence="1" key="3">
    <citation type="submission" date="2025-09" db="UniProtKB">
        <authorList>
            <consortium name="Ensembl"/>
        </authorList>
    </citation>
    <scope>IDENTIFICATION</scope>
</reference>
<evidence type="ECO:0000313" key="2">
    <source>
        <dbReference type="Proteomes" id="UP000694380"/>
    </source>
</evidence>
<dbReference type="Proteomes" id="UP000694380">
    <property type="component" value="Chromosome 17"/>
</dbReference>
<organism evidence="1 2">
    <name type="scientific">Chrysemys picta bellii</name>
    <name type="common">Western painted turtle</name>
    <name type="synonym">Emys bellii</name>
    <dbReference type="NCBI Taxonomy" id="8478"/>
    <lineage>
        <taxon>Eukaryota</taxon>
        <taxon>Metazoa</taxon>
        <taxon>Chordata</taxon>
        <taxon>Craniata</taxon>
        <taxon>Vertebrata</taxon>
        <taxon>Euteleostomi</taxon>
        <taxon>Archelosauria</taxon>
        <taxon>Testudinata</taxon>
        <taxon>Testudines</taxon>
        <taxon>Cryptodira</taxon>
        <taxon>Durocryptodira</taxon>
        <taxon>Testudinoidea</taxon>
        <taxon>Emydidae</taxon>
        <taxon>Chrysemys</taxon>
    </lineage>
</organism>
<sequence>VQFCSLPQTGHVTLGKSLILFMAHPSATRWPGCQWHQTPNRHSALQPRTPEQSTNLSCPSSWDYRCVPPHPTVHSVHVEKLKYIL</sequence>
<dbReference type="AlphaFoldDB" id="A0A8C3I098"/>
<proteinExistence type="predicted"/>
<protein>
    <submittedName>
        <fullName evidence="1">Uncharacterized protein</fullName>
    </submittedName>
</protein>
<dbReference type="OMA" id="SATCWPG"/>
<name>A0A8C3I098_CHRPI</name>